<organism evidence="1 2">
    <name type="scientific">Batillaria attramentaria</name>
    <dbReference type="NCBI Taxonomy" id="370345"/>
    <lineage>
        <taxon>Eukaryota</taxon>
        <taxon>Metazoa</taxon>
        <taxon>Spiralia</taxon>
        <taxon>Lophotrochozoa</taxon>
        <taxon>Mollusca</taxon>
        <taxon>Gastropoda</taxon>
        <taxon>Caenogastropoda</taxon>
        <taxon>Sorbeoconcha</taxon>
        <taxon>Cerithioidea</taxon>
        <taxon>Batillariidae</taxon>
        <taxon>Batillaria</taxon>
    </lineage>
</organism>
<accession>A0ABD0J5F0</accession>
<evidence type="ECO:0000313" key="2">
    <source>
        <dbReference type="Proteomes" id="UP001519460"/>
    </source>
</evidence>
<gene>
    <name evidence="1" type="ORF">BaRGS_00038724</name>
</gene>
<dbReference type="Proteomes" id="UP001519460">
    <property type="component" value="Unassembled WGS sequence"/>
</dbReference>
<name>A0ABD0J5F0_9CAEN</name>
<proteinExistence type="predicted"/>
<reference evidence="1 2" key="1">
    <citation type="journal article" date="2023" name="Sci. Data">
        <title>Genome assembly of the Korean intertidal mud-creeper Batillaria attramentaria.</title>
        <authorList>
            <person name="Patra A.K."/>
            <person name="Ho P.T."/>
            <person name="Jun S."/>
            <person name="Lee S.J."/>
            <person name="Kim Y."/>
            <person name="Won Y.J."/>
        </authorList>
    </citation>
    <scope>NUCLEOTIDE SEQUENCE [LARGE SCALE GENOMIC DNA]</scope>
    <source>
        <strain evidence="1">Wonlab-2016</strain>
    </source>
</reference>
<dbReference type="EMBL" id="JACVVK020000639">
    <property type="protein sequence ID" value="KAK7461222.1"/>
    <property type="molecule type" value="Genomic_DNA"/>
</dbReference>
<keyword evidence="2" id="KW-1185">Reference proteome</keyword>
<evidence type="ECO:0000313" key="1">
    <source>
        <dbReference type="EMBL" id="KAK7461222.1"/>
    </source>
</evidence>
<comment type="caution">
    <text evidence="1">The sequence shown here is derived from an EMBL/GenBank/DDBJ whole genome shotgun (WGS) entry which is preliminary data.</text>
</comment>
<dbReference type="AlphaFoldDB" id="A0ABD0J5F0"/>
<sequence length="101" mass="11443">MALLATTHRDEPREILFLHVQKGKTGLPGPSKSNQKHFHVHNCLHVSRPSSGPTNDNSRFLGIFHDHDTQPVHMPAYWFPALVDYTRPWVKLSVHGLVMAS</sequence>
<protein>
    <submittedName>
        <fullName evidence="1">Uncharacterized protein</fullName>
    </submittedName>
</protein>